<accession>A0ABV0QIY6</accession>
<keyword evidence="3" id="KW-1185">Reference proteome</keyword>
<organism evidence="2 3">
    <name type="scientific">Xenoophorus captivus</name>
    <dbReference type="NCBI Taxonomy" id="1517983"/>
    <lineage>
        <taxon>Eukaryota</taxon>
        <taxon>Metazoa</taxon>
        <taxon>Chordata</taxon>
        <taxon>Craniata</taxon>
        <taxon>Vertebrata</taxon>
        <taxon>Euteleostomi</taxon>
        <taxon>Actinopterygii</taxon>
        <taxon>Neopterygii</taxon>
        <taxon>Teleostei</taxon>
        <taxon>Neoteleostei</taxon>
        <taxon>Acanthomorphata</taxon>
        <taxon>Ovalentaria</taxon>
        <taxon>Atherinomorphae</taxon>
        <taxon>Cyprinodontiformes</taxon>
        <taxon>Goodeidae</taxon>
        <taxon>Xenoophorus</taxon>
    </lineage>
</organism>
<dbReference type="Proteomes" id="UP001434883">
    <property type="component" value="Unassembled WGS sequence"/>
</dbReference>
<proteinExistence type="predicted"/>
<protein>
    <submittedName>
        <fullName evidence="2">Uncharacterized protein</fullName>
    </submittedName>
</protein>
<evidence type="ECO:0000256" key="1">
    <source>
        <dbReference type="SAM" id="SignalP"/>
    </source>
</evidence>
<reference evidence="2 3" key="1">
    <citation type="submission" date="2021-06" db="EMBL/GenBank/DDBJ databases">
        <authorList>
            <person name="Palmer J.M."/>
        </authorList>
    </citation>
    <scope>NUCLEOTIDE SEQUENCE [LARGE SCALE GENOMIC DNA]</scope>
    <source>
        <strain evidence="2 3">XC_2019</strain>
        <tissue evidence="2">Muscle</tissue>
    </source>
</reference>
<evidence type="ECO:0000313" key="3">
    <source>
        <dbReference type="Proteomes" id="UP001434883"/>
    </source>
</evidence>
<feature type="signal peptide" evidence="1">
    <location>
        <begin position="1"/>
        <end position="32"/>
    </location>
</feature>
<keyword evidence="1" id="KW-0732">Signal</keyword>
<name>A0ABV0QIY6_9TELE</name>
<comment type="caution">
    <text evidence="2">The sequence shown here is derived from an EMBL/GenBank/DDBJ whole genome shotgun (WGS) entry which is preliminary data.</text>
</comment>
<evidence type="ECO:0000313" key="2">
    <source>
        <dbReference type="EMBL" id="MEQ2195814.1"/>
    </source>
</evidence>
<dbReference type="EMBL" id="JAHRIN010012357">
    <property type="protein sequence ID" value="MEQ2195814.1"/>
    <property type="molecule type" value="Genomic_DNA"/>
</dbReference>
<sequence length="99" mass="11091">MLSSLQLSAQVFRKILFWVLGWSWKMADFTSADPFLCLFCHVLDHYSVERSSDNLFLVFGRGSAAGFSGPSGENQAQRHKSSIVNMSMSIFIGISICFM</sequence>
<gene>
    <name evidence="2" type="ORF">XENOCAPTIV_018784</name>
</gene>
<feature type="chain" id="PRO_5047418111" evidence="1">
    <location>
        <begin position="33"/>
        <end position="99"/>
    </location>
</feature>